<feature type="region of interest" description="Disordered" evidence="1">
    <location>
        <begin position="107"/>
        <end position="149"/>
    </location>
</feature>
<dbReference type="AlphaFoldDB" id="A0A9P3LEM1"/>
<name>A0A9P3LEM1_9APHY</name>
<gene>
    <name evidence="2" type="ORF">PsYK624_085490</name>
</gene>
<dbReference type="OrthoDB" id="3215907at2759"/>
<evidence type="ECO:0000313" key="2">
    <source>
        <dbReference type="EMBL" id="GJE92395.1"/>
    </source>
</evidence>
<evidence type="ECO:0000256" key="1">
    <source>
        <dbReference type="SAM" id="MobiDB-lite"/>
    </source>
</evidence>
<feature type="compositionally biased region" description="Low complexity" evidence="1">
    <location>
        <begin position="65"/>
        <end position="82"/>
    </location>
</feature>
<feature type="region of interest" description="Disordered" evidence="1">
    <location>
        <begin position="38"/>
        <end position="89"/>
    </location>
</feature>
<proteinExistence type="predicted"/>
<protein>
    <submittedName>
        <fullName evidence="2">Uncharacterized protein</fullName>
    </submittedName>
</protein>
<accession>A0A9P3LEM1</accession>
<dbReference type="Proteomes" id="UP000703269">
    <property type="component" value="Unassembled WGS sequence"/>
</dbReference>
<comment type="caution">
    <text evidence="2">The sequence shown here is derived from an EMBL/GenBank/DDBJ whole genome shotgun (WGS) entry which is preliminary data.</text>
</comment>
<reference evidence="2 3" key="1">
    <citation type="submission" date="2021-08" db="EMBL/GenBank/DDBJ databases">
        <title>Draft Genome Sequence of Phanerochaete sordida strain YK-624.</title>
        <authorList>
            <person name="Mori T."/>
            <person name="Dohra H."/>
            <person name="Suzuki T."/>
            <person name="Kawagishi H."/>
            <person name="Hirai H."/>
        </authorList>
    </citation>
    <scope>NUCLEOTIDE SEQUENCE [LARGE SCALE GENOMIC DNA]</scope>
    <source>
        <strain evidence="2 3">YK-624</strain>
    </source>
</reference>
<feature type="compositionally biased region" description="Low complexity" evidence="1">
    <location>
        <begin position="125"/>
        <end position="148"/>
    </location>
</feature>
<sequence length="281" mass="30162">MATAIVYPRPPPTYNTLSQAQRAQMLRSSKKLGQILGSTPHILDDTDALPAAPPKRSTSLESMRSESAASTASSSSASSTHSGHSERAWRARFPERAPPLLRIGKLSSAQPGLPAIPGSPPAYHSQRSPTPSPQSSPHTSPGGSPHAPAFSIASDAALRRQKMRRLARRLGEGVPVHLVFPPATDSDDEDGVFVESPTSTCTPCERASLESTSEESLDERGALWERQTSRRSKFARASAAGPQYVVHYRDEGVHGREEVFGMLPCGKFAPIPEEEGIGYAF</sequence>
<organism evidence="2 3">
    <name type="scientific">Phanerochaete sordida</name>
    <dbReference type="NCBI Taxonomy" id="48140"/>
    <lineage>
        <taxon>Eukaryota</taxon>
        <taxon>Fungi</taxon>
        <taxon>Dikarya</taxon>
        <taxon>Basidiomycota</taxon>
        <taxon>Agaricomycotina</taxon>
        <taxon>Agaricomycetes</taxon>
        <taxon>Polyporales</taxon>
        <taxon>Phanerochaetaceae</taxon>
        <taxon>Phanerochaete</taxon>
    </lineage>
</organism>
<evidence type="ECO:0000313" key="3">
    <source>
        <dbReference type="Proteomes" id="UP000703269"/>
    </source>
</evidence>
<keyword evidence="3" id="KW-1185">Reference proteome</keyword>
<dbReference type="EMBL" id="BPQB01000026">
    <property type="protein sequence ID" value="GJE92395.1"/>
    <property type="molecule type" value="Genomic_DNA"/>
</dbReference>